<dbReference type="PROSITE" id="PS00478">
    <property type="entry name" value="LIM_DOMAIN_1"/>
    <property type="match status" value="1"/>
</dbReference>
<feature type="region of interest" description="Disordered" evidence="8">
    <location>
        <begin position="327"/>
        <end position="392"/>
    </location>
</feature>
<evidence type="ECO:0000256" key="8">
    <source>
        <dbReference type="SAM" id="MobiDB-lite"/>
    </source>
</evidence>
<feature type="compositionally biased region" description="Basic and acidic residues" evidence="8">
    <location>
        <begin position="211"/>
        <end position="222"/>
    </location>
</feature>
<dbReference type="FunFam" id="2.10.110.10:FF:000014">
    <property type="entry name" value="PDZ and LIM domain protein 5"/>
    <property type="match status" value="1"/>
</dbReference>
<reference evidence="11" key="1">
    <citation type="submission" date="2022-12" db="EMBL/GenBank/DDBJ databases">
        <title>Bird 10,000 Genomes (B10K) Project - Family phase.</title>
        <authorList>
            <person name="Zhang G."/>
        </authorList>
    </citation>
    <scope>NUCLEOTIDE SEQUENCE</scope>
    <source>
        <strain evidence="11">B10K-CU-030-46</strain>
        <tissue evidence="11">Muscle</tissue>
    </source>
</reference>
<dbReference type="SMART" id="SM00132">
    <property type="entry name" value="LIM"/>
    <property type="match status" value="3"/>
</dbReference>
<evidence type="ECO:0000256" key="1">
    <source>
        <dbReference type="ARBA" id="ARBA00004496"/>
    </source>
</evidence>
<dbReference type="GO" id="GO:0007507">
    <property type="term" value="P:heart development"/>
    <property type="evidence" value="ECO:0007669"/>
    <property type="project" value="TreeGrafter"/>
</dbReference>
<comment type="subcellular location">
    <subcellularLocation>
        <location evidence="1">Cytoplasm</location>
    </subcellularLocation>
</comment>
<dbReference type="FunFam" id="2.10.110.10:FF:000010">
    <property type="entry name" value="PDZ and LIM domain protein 5"/>
    <property type="match status" value="1"/>
</dbReference>
<dbReference type="GO" id="GO:0031941">
    <property type="term" value="C:filamentous actin"/>
    <property type="evidence" value="ECO:0007669"/>
    <property type="project" value="TreeGrafter"/>
</dbReference>
<dbReference type="Pfam" id="PF00595">
    <property type="entry name" value="PDZ"/>
    <property type="match status" value="1"/>
</dbReference>
<name>A0AA97N3B5_9PASS</name>
<feature type="compositionally biased region" description="Low complexity" evidence="8">
    <location>
        <begin position="195"/>
        <end position="210"/>
    </location>
</feature>
<comment type="caution">
    <text evidence="11">The sequence shown here is derived from an EMBL/GenBank/DDBJ whole genome shotgun (WGS) entry which is preliminary data.</text>
</comment>
<gene>
    <name evidence="11" type="primary">Pdlim5</name>
    <name evidence="11" type="ORF">MENNOV_R14526</name>
</gene>
<dbReference type="Gene3D" id="2.10.110.10">
    <property type="entry name" value="Cysteine Rich Protein"/>
    <property type="match status" value="3"/>
</dbReference>
<dbReference type="PROSITE" id="PS50023">
    <property type="entry name" value="LIM_DOMAIN_2"/>
    <property type="match status" value="3"/>
</dbReference>
<protein>
    <submittedName>
        <fullName evidence="11">PDLI5 protein</fullName>
    </submittedName>
</protein>
<evidence type="ECO:0000313" key="12">
    <source>
        <dbReference type="Proteomes" id="UP000521578"/>
    </source>
</evidence>
<dbReference type="GO" id="GO:0001725">
    <property type="term" value="C:stress fiber"/>
    <property type="evidence" value="ECO:0007669"/>
    <property type="project" value="TreeGrafter"/>
</dbReference>
<dbReference type="PANTHER" id="PTHR24214">
    <property type="entry name" value="PDZ AND LIM DOMAIN PROTEIN ZASP"/>
    <property type="match status" value="1"/>
</dbReference>
<organism evidence="11">
    <name type="scientific">Menura novaehollandiae</name>
    <name type="common">superb lyrebird</name>
    <dbReference type="NCBI Taxonomy" id="47692"/>
    <lineage>
        <taxon>Eukaryota</taxon>
        <taxon>Metazoa</taxon>
        <taxon>Chordata</taxon>
        <taxon>Craniata</taxon>
        <taxon>Vertebrata</taxon>
        <taxon>Euteleostomi</taxon>
        <taxon>Archelosauria</taxon>
        <taxon>Archosauria</taxon>
        <taxon>Dinosauria</taxon>
        <taxon>Saurischia</taxon>
        <taxon>Theropoda</taxon>
        <taxon>Coelurosauria</taxon>
        <taxon>Aves</taxon>
        <taxon>Neognathae</taxon>
        <taxon>Neoaves</taxon>
        <taxon>Telluraves</taxon>
        <taxon>Australaves</taxon>
        <taxon>Passeriformes</taxon>
        <taxon>Menuridae</taxon>
        <taxon>Menura</taxon>
    </lineage>
</organism>
<feature type="non-terminal residue" evidence="11">
    <location>
        <position position="1"/>
    </location>
</feature>
<dbReference type="FunFam" id="2.30.42.10:FF:000019">
    <property type="entry name" value="LIM domain binding 3 isoform 1"/>
    <property type="match status" value="1"/>
</dbReference>
<proteinExistence type="predicted"/>
<feature type="domain" description="LIM zinc-binding" evidence="9">
    <location>
        <begin position="526"/>
        <end position="585"/>
    </location>
</feature>
<dbReference type="Proteomes" id="UP000521578">
    <property type="component" value="Unassembled WGS sequence"/>
</dbReference>
<dbReference type="SMART" id="SM00228">
    <property type="entry name" value="PDZ"/>
    <property type="match status" value="1"/>
</dbReference>
<sequence length="585" mass="62531">MSNYSVSLVGPAPWGFRLQGGKDFNVPLSISRLNDGGKAAQAHVGIGDVVLTIDGISTDGMTHLEAQNKIKACTGNLNMTLQRVASVQKPDLIHVPKGEPTEVVKPVPLASAVAPKVTATASVAFNKTPRPFGAVTSSKVTSIPSPSSAFTPAQASAGSACAVPGVHVNAKPNAEQWPPAPGTAKPAVPVPRQHGAAPSASAADGAQDAAEGPRRGVRENQGESKQQNGPPRKHIVDTYTEFYHTSTHSDASKKRLIEDTEDWHPRTGTTQSRSFRILAQITGTDHMKEPESEGAKKTNDSLEAAQPAALPAALVRSVPACQDNVDVRPAPASTGPAAALKPAAPLGSAKGWQPPSQAAPVSGWTSNSIKSPGTTARSEKPATAPQLNEQDTLVQRAEHIPAGKRTPMCAHCNQVIRGPFLVALGKSWHPEEFNCAHCKTSMAYIGFVEEKGMLYCEVCYEKFFAPECSKCQRKILGEVINALKQTWHVSCFVCVACHNPIRNNVFHLEDGDPYCETDYYALFGTMCHGCEFPIEAGDRFLEALGHTWHDTCFVCSVCSDSLEGQTFFSKKDKPLCKKHAHSINI</sequence>
<feature type="compositionally biased region" description="Low complexity" evidence="8">
    <location>
        <begin position="332"/>
        <end position="350"/>
    </location>
</feature>
<dbReference type="SUPFAM" id="SSF57716">
    <property type="entry name" value="Glucocorticoid receptor-like (DNA-binding domain)"/>
    <property type="match status" value="3"/>
</dbReference>
<dbReference type="FunFam" id="2.10.110.10:FF:000020">
    <property type="entry name" value="PDZ and LIM domain protein 5"/>
    <property type="match status" value="1"/>
</dbReference>
<feature type="non-terminal residue" evidence="11">
    <location>
        <position position="585"/>
    </location>
</feature>
<dbReference type="GO" id="GO:0051371">
    <property type="term" value="F:muscle alpha-actinin binding"/>
    <property type="evidence" value="ECO:0007669"/>
    <property type="project" value="TreeGrafter"/>
</dbReference>
<evidence type="ECO:0000259" key="10">
    <source>
        <dbReference type="PROSITE" id="PS50106"/>
    </source>
</evidence>
<dbReference type="GO" id="GO:0005912">
    <property type="term" value="C:adherens junction"/>
    <property type="evidence" value="ECO:0007669"/>
    <property type="project" value="TreeGrafter"/>
</dbReference>
<keyword evidence="12" id="KW-1185">Reference proteome</keyword>
<dbReference type="CDD" id="cd09459">
    <property type="entry name" value="LIM3_ENH"/>
    <property type="match status" value="1"/>
</dbReference>
<dbReference type="PANTHER" id="PTHR24214:SF32">
    <property type="entry name" value="PDZ AND LIM DOMAIN PROTEIN 5"/>
    <property type="match status" value="1"/>
</dbReference>
<dbReference type="Gene3D" id="2.30.42.10">
    <property type="match status" value="1"/>
</dbReference>
<feature type="domain" description="LIM zinc-binding" evidence="9">
    <location>
        <begin position="466"/>
        <end position="525"/>
    </location>
</feature>
<dbReference type="GO" id="GO:0030018">
    <property type="term" value="C:Z disc"/>
    <property type="evidence" value="ECO:0007669"/>
    <property type="project" value="TreeGrafter"/>
</dbReference>
<keyword evidence="3 7" id="KW-0479">Metal-binding</keyword>
<dbReference type="InterPro" id="IPR036034">
    <property type="entry name" value="PDZ_sf"/>
</dbReference>
<keyword evidence="5 7" id="KW-0862">Zinc</keyword>
<keyword evidence="4" id="KW-0677">Repeat</keyword>
<dbReference type="InterPro" id="IPR001478">
    <property type="entry name" value="PDZ"/>
</dbReference>
<dbReference type="InterPro" id="IPR050604">
    <property type="entry name" value="PDZ-LIM_domain"/>
</dbReference>
<evidence type="ECO:0000313" key="11">
    <source>
        <dbReference type="EMBL" id="NXE90581.1"/>
    </source>
</evidence>
<dbReference type="PROSITE" id="PS50106">
    <property type="entry name" value="PDZ"/>
    <property type="match status" value="1"/>
</dbReference>
<dbReference type="GO" id="GO:0030036">
    <property type="term" value="P:actin cytoskeleton organization"/>
    <property type="evidence" value="ECO:0007669"/>
    <property type="project" value="TreeGrafter"/>
</dbReference>
<dbReference type="AlphaFoldDB" id="A0AA97N3B5"/>
<feature type="region of interest" description="Disordered" evidence="8">
    <location>
        <begin position="172"/>
        <end position="233"/>
    </location>
</feature>
<feature type="domain" description="LIM zinc-binding" evidence="9">
    <location>
        <begin position="407"/>
        <end position="465"/>
    </location>
</feature>
<feature type="domain" description="PDZ" evidence="10">
    <location>
        <begin position="10"/>
        <end position="85"/>
    </location>
</feature>
<keyword evidence="6 7" id="KW-0440">LIM domain</keyword>
<dbReference type="SUPFAM" id="SSF50156">
    <property type="entry name" value="PDZ domain-like"/>
    <property type="match status" value="1"/>
</dbReference>
<dbReference type="CDD" id="cd06753">
    <property type="entry name" value="PDZ_PDLIM-like"/>
    <property type="match status" value="1"/>
</dbReference>
<evidence type="ECO:0000256" key="7">
    <source>
        <dbReference type="PROSITE-ProRule" id="PRU00125"/>
    </source>
</evidence>
<evidence type="ECO:0000256" key="2">
    <source>
        <dbReference type="ARBA" id="ARBA00022490"/>
    </source>
</evidence>
<evidence type="ECO:0000256" key="6">
    <source>
        <dbReference type="ARBA" id="ARBA00023038"/>
    </source>
</evidence>
<evidence type="ECO:0000256" key="3">
    <source>
        <dbReference type="ARBA" id="ARBA00022723"/>
    </source>
</evidence>
<dbReference type="GO" id="GO:0061061">
    <property type="term" value="P:muscle structure development"/>
    <property type="evidence" value="ECO:0007669"/>
    <property type="project" value="TreeGrafter"/>
</dbReference>
<dbReference type="EMBL" id="VWPS01000086">
    <property type="protein sequence ID" value="NXE90581.1"/>
    <property type="molecule type" value="Genomic_DNA"/>
</dbReference>
<keyword evidence="2" id="KW-0963">Cytoplasm</keyword>
<dbReference type="GO" id="GO:0046872">
    <property type="term" value="F:metal ion binding"/>
    <property type="evidence" value="ECO:0007669"/>
    <property type="project" value="UniProtKB-KW"/>
</dbReference>
<evidence type="ECO:0000256" key="5">
    <source>
        <dbReference type="ARBA" id="ARBA00022833"/>
    </source>
</evidence>
<accession>A0AA97N3B5</accession>
<dbReference type="GO" id="GO:0003779">
    <property type="term" value="F:actin binding"/>
    <property type="evidence" value="ECO:0007669"/>
    <property type="project" value="TreeGrafter"/>
</dbReference>
<dbReference type="InterPro" id="IPR001781">
    <property type="entry name" value="Znf_LIM"/>
</dbReference>
<feature type="compositionally biased region" description="Polar residues" evidence="8">
    <location>
        <begin position="363"/>
        <end position="376"/>
    </location>
</feature>
<evidence type="ECO:0000256" key="4">
    <source>
        <dbReference type="ARBA" id="ARBA00022737"/>
    </source>
</evidence>
<dbReference type="CDD" id="cd09453">
    <property type="entry name" value="LIM1_ENH"/>
    <property type="match status" value="1"/>
</dbReference>
<dbReference type="Pfam" id="PF00412">
    <property type="entry name" value="LIM"/>
    <property type="match status" value="3"/>
</dbReference>
<evidence type="ECO:0000259" key="9">
    <source>
        <dbReference type="PROSITE" id="PS50023"/>
    </source>
</evidence>